<evidence type="ECO:0000313" key="1">
    <source>
        <dbReference type="EMBL" id="VAW28119.1"/>
    </source>
</evidence>
<name>A0A3B0UTW7_9ZZZZ</name>
<protein>
    <submittedName>
        <fullName evidence="1">Uncharacterized protein</fullName>
    </submittedName>
</protein>
<reference evidence="1" key="1">
    <citation type="submission" date="2018-06" db="EMBL/GenBank/DDBJ databases">
        <authorList>
            <person name="Zhirakovskaya E."/>
        </authorList>
    </citation>
    <scope>NUCLEOTIDE SEQUENCE</scope>
</reference>
<accession>A0A3B0UTW7</accession>
<proteinExistence type="predicted"/>
<dbReference type="EMBL" id="UOET01000194">
    <property type="protein sequence ID" value="VAW28119.1"/>
    <property type="molecule type" value="Genomic_DNA"/>
</dbReference>
<dbReference type="AlphaFoldDB" id="A0A3B0UTW7"/>
<organism evidence="1">
    <name type="scientific">hydrothermal vent metagenome</name>
    <dbReference type="NCBI Taxonomy" id="652676"/>
    <lineage>
        <taxon>unclassified sequences</taxon>
        <taxon>metagenomes</taxon>
        <taxon>ecological metagenomes</taxon>
    </lineage>
</organism>
<sequence>MISKEELLEAIEMVMDDNLEDAHRIVQHYESPEACRFHAFLHRKEGDSWNANYWYEKAGRTMPAKSLDAELKEIRQWVENM</sequence>
<gene>
    <name evidence="1" type="ORF">MNBD_BACTEROID07-2125</name>
</gene>